<name>A0ABP8E1Z8_9MICO</name>
<proteinExistence type="predicted"/>
<accession>A0ABP8E1Z8</accession>
<sequence length="577" mass="59949">MQNVTHTWLAGGAVLAALHLPEGGASVGVVVCPPLGQDHIVGYRTLRHLADELARGGLGALRFDYPGHGDSAVAMPDDTLEAGAALAAAALRDAGCTRIVYLGLGSGALAASAAAAADESAAGLVLWDPVPSGRQWLRRQKSFYTLALGDDAVAAEDGTVVLIGVELPETAAEHIAALDFDPALADRMHVLVARREGAAGAVPKALRGVEGRLAVIEVPGHEESLDASSVTATIPAESVRRVAAWLTAAYAPAGGSDPGAATPPAFRPETAVTFSGDDDSEGGVAITETLVRVGPDRLFGIETRPLDAAPDAPAVILHSGSSEHRIGATRYQVLLARRLAAHGVRVLRVDRRGTGETGDVSPDEANLLFSREWIEDGDAAVDHLGLPSDRVGIVGMCVGGWVGLQGRPGTTRFISVLAPNDYRRNPVQPGFFAEHHGLDDVPVVSVSDRARRAARHLVNRAVAVAKVRAPYPALVAAASRGWIRLAEPVLRPALSAGTDVLLYLSPGDREIFEAHGGPKASRRLATASGHLTIVNRDSGDHSLFGPGIRTDAVDWVVDETLREFGLSATAGGGVSGS</sequence>
<dbReference type="PANTHER" id="PTHR43265">
    <property type="entry name" value="ESTERASE ESTD"/>
    <property type="match status" value="1"/>
</dbReference>
<dbReference type="Proteomes" id="UP001501594">
    <property type="component" value="Unassembled WGS sequence"/>
</dbReference>
<gene>
    <name evidence="1" type="ORF">GCM10022256_18300</name>
</gene>
<dbReference type="InterPro" id="IPR053145">
    <property type="entry name" value="AB_hydrolase_Est10"/>
</dbReference>
<dbReference type="RefSeq" id="WP_344795242.1">
    <property type="nucleotide sequence ID" value="NZ_BAABAU010000001.1"/>
</dbReference>
<evidence type="ECO:0000313" key="2">
    <source>
        <dbReference type="Proteomes" id="UP001501594"/>
    </source>
</evidence>
<comment type="caution">
    <text evidence="1">The sequence shown here is derived from an EMBL/GenBank/DDBJ whole genome shotgun (WGS) entry which is preliminary data.</text>
</comment>
<dbReference type="PANTHER" id="PTHR43265:SF1">
    <property type="entry name" value="ESTERASE ESTD"/>
    <property type="match status" value="1"/>
</dbReference>
<evidence type="ECO:0000313" key="1">
    <source>
        <dbReference type="EMBL" id="GAA4266218.1"/>
    </source>
</evidence>
<evidence type="ECO:0008006" key="3">
    <source>
        <dbReference type="Google" id="ProtNLM"/>
    </source>
</evidence>
<keyword evidence="2" id="KW-1185">Reference proteome</keyword>
<reference evidence="2" key="1">
    <citation type="journal article" date="2019" name="Int. J. Syst. Evol. Microbiol.">
        <title>The Global Catalogue of Microorganisms (GCM) 10K type strain sequencing project: providing services to taxonomists for standard genome sequencing and annotation.</title>
        <authorList>
            <consortium name="The Broad Institute Genomics Platform"/>
            <consortium name="The Broad Institute Genome Sequencing Center for Infectious Disease"/>
            <person name="Wu L."/>
            <person name="Ma J."/>
        </authorList>
    </citation>
    <scope>NUCLEOTIDE SEQUENCE [LARGE SCALE GENOMIC DNA]</scope>
    <source>
        <strain evidence="2">JCM 17442</strain>
    </source>
</reference>
<dbReference type="SUPFAM" id="SSF53474">
    <property type="entry name" value="alpha/beta-Hydrolases"/>
    <property type="match status" value="2"/>
</dbReference>
<protein>
    <recommendedName>
        <fullName evidence="3">Serine aminopeptidase S33 family</fullName>
    </recommendedName>
</protein>
<dbReference type="InterPro" id="IPR029058">
    <property type="entry name" value="AB_hydrolase_fold"/>
</dbReference>
<organism evidence="1 2">
    <name type="scientific">Frondihabitans peucedani</name>
    <dbReference type="NCBI Taxonomy" id="598626"/>
    <lineage>
        <taxon>Bacteria</taxon>
        <taxon>Bacillati</taxon>
        <taxon>Actinomycetota</taxon>
        <taxon>Actinomycetes</taxon>
        <taxon>Micrococcales</taxon>
        <taxon>Microbacteriaceae</taxon>
        <taxon>Frondihabitans</taxon>
    </lineage>
</organism>
<dbReference type="Gene3D" id="3.40.50.1820">
    <property type="entry name" value="alpha/beta hydrolase"/>
    <property type="match status" value="2"/>
</dbReference>
<dbReference type="EMBL" id="BAABAU010000001">
    <property type="protein sequence ID" value="GAA4266218.1"/>
    <property type="molecule type" value="Genomic_DNA"/>
</dbReference>